<organism evidence="1 2">
    <name type="scientific">Rhamnusium bicolor</name>
    <dbReference type="NCBI Taxonomy" id="1586634"/>
    <lineage>
        <taxon>Eukaryota</taxon>
        <taxon>Metazoa</taxon>
        <taxon>Ecdysozoa</taxon>
        <taxon>Arthropoda</taxon>
        <taxon>Hexapoda</taxon>
        <taxon>Insecta</taxon>
        <taxon>Pterygota</taxon>
        <taxon>Neoptera</taxon>
        <taxon>Endopterygota</taxon>
        <taxon>Coleoptera</taxon>
        <taxon>Polyphaga</taxon>
        <taxon>Cucujiformia</taxon>
        <taxon>Chrysomeloidea</taxon>
        <taxon>Cerambycidae</taxon>
        <taxon>Lepturinae</taxon>
        <taxon>Rhagiini</taxon>
        <taxon>Rhamnusium</taxon>
    </lineage>
</organism>
<protein>
    <recommendedName>
        <fullName evidence="3">Protein msta</fullName>
    </recommendedName>
</protein>
<dbReference type="AlphaFoldDB" id="A0AAV8WNI3"/>
<dbReference type="PANTHER" id="PTHR46455">
    <property type="entry name" value="SET AND MYND DOMAIN CONTAINING, ARTHROPOD-SPECIFIC, MEMBER 4, ISOFORM A"/>
    <property type="match status" value="1"/>
</dbReference>
<comment type="caution">
    <text evidence="1">The sequence shown here is derived from an EMBL/GenBank/DDBJ whole genome shotgun (WGS) entry which is preliminary data.</text>
</comment>
<dbReference type="Gene3D" id="2.170.270.10">
    <property type="entry name" value="SET domain"/>
    <property type="match status" value="1"/>
</dbReference>
<dbReference type="EMBL" id="JANEYF010005494">
    <property type="protein sequence ID" value="KAJ8928049.1"/>
    <property type="molecule type" value="Genomic_DNA"/>
</dbReference>
<name>A0AAV8WNI3_9CUCU</name>
<sequence length="445" mass="50551">MTKGNYKILKNSTFGRYMVAGKSIKAGELILSEKPTLLGPQLDGPMICFNCCRHLRNVKYIFCEKCKTAVICGPKCTGYLHNPEECSALKDTNINEVLVENDQIIFPLRCLYLEAALMAHDCVGNAHLSVDDDFVLTIHASVDISENSLIFFNYANVLQLGTDLSSLKCHKCRKGLIRSKEIENVKSDWECSACKHLFRCCLINSTTREGQRRIEEVDPTNITELENLLKKMLQTFHPNNYLILELQQNMLGLYVRLPHNKKNLTRKITLCQRMLEVFAKLEPGLSRIKAITLHELQSALVDLAHKQYRDKEINAEELIVKLLTAETPLKEAIKHLLYEPSKSPEGRLAQTALSELKVLRMSINDIQRDLLSIGSEPKNNRKLSNKMKNNEIKSGVSNKMKNNEIKSGVSSVTNVQKDIEIQNNVNNLVSTVKKSSRRKRNKNKK</sequence>
<evidence type="ECO:0000313" key="2">
    <source>
        <dbReference type="Proteomes" id="UP001162156"/>
    </source>
</evidence>
<dbReference type="InterPro" id="IPR046341">
    <property type="entry name" value="SET_dom_sf"/>
</dbReference>
<dbReference type="Gene3D" id="6.10.140.2220">
    <property type="match status" value="1"/>
</dbReference>
<evidence type="ECO:0008006" key="3">
    <source>
        <dbReference type="Google" id="ProtNLM"/>
    </source>
</evidence>
<gene>
    <name evidence="1" type="ORF">NQ314_019419</name>
</gene>
<proteinExistence type="predicted"/>
<dbReference type="Proteomes" id="UP001162156">
    <property type="component" value="Unassembled WGS sequence"/>
</dbReference>
<dbReference type="InterPro" id="IPR053010">
    <property type="entry name" value="SET_SmydA-8"/>
</dbReference>
<keyword evidence="2" id="KW-1185">Reference proteome</keyword>
<reference evidence="1" key="1">
    <citation type="journal article" date="2023" name="Insect Mol. Biol.">
        <title>Genome sequencing provides insights into the evolution of gene families encoding plant cell wall-degrading enzymes in longhorned beetles.</title>
        <authorList>
            <person name="Shin N.R."/>
            <person name="Okamura Y."/>
            <person name="Kirsch R."/>
            <person name="Pauchet Y."/>
        </authorList>
    </citation>
    <scope>NUCLEOTIDE SEQUENCE</scope>
    <source>
        <strain evidence="1">RBIC_L_NR</strain>
    </source>
</reference>
<evidence type="ECO:0000313" key="1">
    <source>
        <dbReference type="EMBL" id="KAJ8928049.1"/>
    </source>
</evidence>
<dbReference type="SUPFAM" id="SSF82199">
    <property type="entry name" value="SET domain"/>
    <property type="match status" value="1"/>
</dbReference>
<dbReference type="PANTHER" id="PTHR46455:SF6">
    <property type="entry name" value="RE22408P-RELATED"/>
    <property type="match status" value="1"/>
</dbReference>
<accession>A0AAV8WNI3</accession>